<sequence length="471" mass="52247">MSSQCLFQRHSVKKLVQSFKENPSKYSEFVDETLERMKLSEHLNIFSYQTKDQIKKSVAEVTKLYRNGEQRPLEGIIIGLKDNISAAGYPCYGGSKAFKSNIAKYDCNLWSKLKIHGAINGGGLIMHELAYGVSTLNAHFGKVRNPYDSERSVGGSSGGSGAVVGSGVLPISLGTDTGGSIRIPATWNGVVGYRPTIGRWFPNYGIKMTNTLDTIGPIATCMDDILLVDQLVTGQEHEQIQNSQSLRIGIANPENFDNLDPEVKTRVDQAIDKLKAKDGIEFVQTDDQVNFPTVFLTSTLLKIINLEMPNIIKQYIEQNNLNITLQDIGDNIESLDVKDLFIDFAIKNPKPHSELVRLINGSRQAVLKEVHSYFKRNRLDAIIYPSVKCLPFRFDDYNPQDHSVSHNGSRMNQLDITFQNSVLGSIVNGPCVTLPIQTVKGNLPVGLEIQSLTGDDKKLLAIAKYIEDVLI</sequence>
<dbReference type="Gene3D" id="3.90.1300.10">
    <property type="entry name" value="Amidase signature (AS) domain"/>
    <property type="match status" value="1"/>
</dbReference>
<evidence type="ECO:0000313" key="4">
    <source>
        <dbReference type="Proteomes" id="UP000039865"/>
    </source>
</evidence>
<organism evidence="3 4">
    <name type="scientific">Stylonychia lemnae</name>
    <name type="common">Ciliate</name>
    <dbReference type="NCBI Taxonomy" id="5949"/>
    <lineage>
        <taxon>Eukaryota</taxon>
        <taxon>Sar</taxon>
        <taxon>Alveolata</taxon>
        <taxon>Ciliophora</taxon>
        <taxon>Intramacronucleata</taxon>
        <taxon>Spirotrichea</taxon>
        <taxon>Stichotrichia</taxon>
        <taxon>Sporadotrichida</taxon>
        <taxon>Oxytrichidae</taxon>
        <taxon>Stylonychinae</taxon>
        <taxon>Stylonychia</taxon>
    </lineage>
</organism>
<proteinExistence type="inferred from homology"/>
<dbReference type="OrthoDB" id="421993at2759"/>
<name>A0A077ZWA0_STYLE</name>
<dbReference type="Pfam" id="PF01425">
    <property type="entry name" value="Amidase"/>
    <property type="match status" value="1"/>
</dbReference>
<dbReference type="PANTHER" id="PTHR11895:SF7">
    <property type="entry name" value="GLUTAMYL-TRNA(GLN) AMIDOTRANSFERASE SUBUNIT A, MITOCHONDRIAL"/>
    <property type="match status" value="1"/>
</dbReference>
<dbReference type="GO" id="GO:0003824">
    <property type="term" value="F:catalytic activity"/>
    <property type="evidence" value="ECO:0007669"/>
    <property type="project" value="InterPro"/>
</dbReference>
<dbReference type="OMA" id="QWPAISV"/>
<evidence type="ECO:0000259" key="2">
    <source>
        <dbReference type="Pfam" id="PF01425"/>
    </source>
</evidence>
<dbReference type="EMBL" id="CCKQ01001610">
    <property type="protein sequence ID" value="CDW72721.1"/>
    <property type="molecule type" value="Genomic_DNA"/>
</dbReference>
<protein>
    <recommendedName>
        <fullName evidence="2">Amidase domain-containing protein</fullName>
    </recommendedName>
</protein>
<dbReference type="InParanoid" id="A0A077ZWA0"/>
<evidence type="ECO:0000313" key="3">
    <source>
        <dbReference type="EMBL" id="CDW72721.1"/>
    </source>
</evidence>
<keyword evidence="4" id="KW-1185">Reference proteome</keyword>
<reference evidence="3 4" key="1">
    <citation type="submission" date="2014-06" db="EMBL/GenBank/DDBJ databases">
        <authorList>
            <person name="Swart Estienne"/>
        </authorList>
    </citation>
    <scope>NUCLEOTIDE SEQUENCE [LARGE SCALE GENOMIC DNA]</scope>
    <source>
        <strain evidence="3 4">130c</strain>
    </source>
</reference>
<dbReference type="InterPro" id="IPR020556">
    <property type="entry name" value="Amidase_CS"/>
</dbReference>
<evidence type="ECO:0000256" key="1">
    <source>
        <dbReference type="ARBA" id="ARBA00009199"/>
    </source>
</evidence>
<dbReference type="SUPFAM" id="SSF75304">
    <property type="entry name" value="Amidase signature (AS) enzymes"/>
    <property type="match status" value="1"/>
</dbReference>
<dbReference type="PANTHER" id="PTHR11895">
    <property type="entry name" value="TRANSAMIDASE"/>
    <property type="match status" value="1"/>
</dbReference>
<dbReference type="Proteomes" id="UP000039865">
    <property type="component" value="Unassembled WGS sequence"/>
</dbReference>
<dbReference type="InterPro" id="IPR000120">
    <property type="entry name" value="Amidase"/>
</dbReference>
<comment type="similarity">
    <text evidence="1">Belongs to the amidase family.</text>
</comment>
<dbReference type="InterPro" id="IPR023631">
    <property type="entry name" value="Amidase_dom"/>
</dbReference>
<dbReference type="AlphaFoldDB" id="A0A077ZWA0"/>
<gene>
    <name evidence="3" type="primary">Contig2857.g3061</name>
    <name evidence="3" type="ORF">STYLEM_1685</name>
</gene>
<feature type="domain" description="Amidase" evidence="2">
    <location>
        <begin position="29"/>
        <end position="460"/>
    </location>
</feature>
<dbReference type="PROSITE" id="PS00571">
    <property type="entry name" value="AMIDASES"/>
    <property type="match status" value="1"/>
</dbReference>
<accession>A0A077ZWA0</accession>
<dbReference type="InterPro" id="IPR036928">
    <property type="entry name" value="AS_sf"/>
</dbReference>